<dbReference type="OrthoDB" id="414826at2759"/>
<dbReference type="InterPro" id="IPR035940">
    <property type="entry name" value="CAP_sf"/>
</dbReference>
<dbReference type="Proteomes" id="UP000252519">
    <property type="component" value="Unassembled WGS sequence"/>
</dbReference>
<dbReference type="EMBL" id="JOJR01000030">
    <property type="protein sequence ID" value="RCN49692.1"/>
    <property type="molecule type" value="Genomic_DNA"/>
</dbReference>
<dbReference type="Gene3D" id="3.40.33.10">
    <property type="entry name" value="CAP"/>
    <property type="match status" value="1"/>
</dbReference>
<gene>
    <name evidence="1" type="ORF">ANCCAN_04148</name>
</gene>
<sequence length="133" mass="15262">MVESLDNSNFYGMKDMGINFSEIEYPLEEKLHIMIERILQSWTKTTFLRQMVHFSTTRIGCSYYIVPYKYSLNVICVYDSKPKEGDALVVKGPACSHNNNCTRILPSKCVDGLCSPSSQKHTEHKDLNNFTIL</sequence>
<dbReference type="AlphaFoldDB" id="A0A368GZB4"/>
<comment type="caution">
    <text evidence="1">The sequence shown here is derived from an EMBL/GenBank/DDBJ whole genome shotgun (WGS) entry which is preliminary data.</text>
</comment>
<organism evidence="1 2">
    <name type="scientific">Ancylostoma caninum</name>
    <name type="common">Dog hookworm</name>
    <dbReference type="NCBI Taxonomy" id="29170"/>
    <lineage>
        <taxon>Eukaryota</taxon>
        <taxon>Metazoa</taxon>
        <taxon>Ecdysozoa</taxon>
        <taxon>Nematoda</taxon>
        <taxon>Chromadorea</taxon>
        <taxon>Rhabditida</taxon>
        <taxon>Rhabditina</taxon>
        <taxon>Rhabditomorpha</taxon>
        <taxon>Strongyloidea</taxon>
        <taxon>Ancylostomatidae</taxon>
        <taxon>Ancylostomatinae</taxon>
        <taxon>Ancylostoma</taxon>
    </lineage>
</organism>
<keyword evidence="2" id="KW-1185">Reference proteome</keyword>
<protein>
    <recommendedName>
        <fullName evidence="3">SCP domain-containing protein</fullName>
    </recommendedName>
</protein>
<evidence type="ECO:0008006" key="3">
    <source>
        <dbReference type="Google" id="ProtNLM"/>
    </source>
</evidence>
<evidence type="ECO:0000313" key="2">
    <source>
        <dbReference type="Proteomes" id="UP000252519"/>
    </source>
</evidence>
<dbReference type="STRING" id="29170.A0A368GZB4"/>
<evidence type="ECO:0000313" key="1">
    <source>
        <dbReference type="EMBL" id="RCN49692.1"/>
    </source>
</evidence>
<proteinExistence type="predicted"/>
<accession>A0A368GZB4</accession>
<reference evidence="1 2" key="1">
    <citation type="submission" date="2014-10" db="EMBL/GenBank/DDBJ databases">
        <title>Draft genome of the hookworm Ancylostoma caninum.</title>
        <authorList>
            <person name="Mitreva M."/>
        </authorList>
    </citation>
    <scope>NUCLEOTIDE SEQUENCE [LARGE SCALE GENOMIC DNA]</scope>
    <source>
        <strain evidence="1 2">Baltimore</strain>
    </source>
</reference>
<name>A0A368GZB4_ANCCA</name>